<keyword evidence="1 3" id="KW-0732">Signal</keyword>
<feature type="compositionally biased region" description="Acidic residues" evidence="2">
    <location>
        <begin position="169"/>
        <end position="180"/>
    </location>
</feature>
<evidence type="ECO:0000313" key="5">
    <source>
        <dbReference type="Proteomes" id="UP000589351"/>
    </source>
</evidence>
<reference evidence="4 5" key="1">
    <citation type="submission" date="2020-07" db="EMBL/GenBank/DDBJ databases">
        <authorList>
            <person name="Criscuolo A."/>
        </authorList>
    </citation>
    <scope>NUCLEOTIDE SEQUENCE [LARGE SCALE GENOMIC DNA]</scope>
    <source>
        <strain evidence="4">CIP111649</strain>
    </source>
</reference>
<feature type="region of interest" description="Disordered" evidence="2">
    <location>
        <begin position="110"/>
        <end position="135"/>
    </location>
</feature>
<comment type="caution">
    <text evidence="4">The sequence shown here is derived from an EMBL/GenBank/DDBJ whole genome shotgun (WGS) entry which is preliminary data.</text>
</comment>
<dbReference type="PROSITE" id="PS51257">
    <property type="entry name" value="PROKAR_LIPOPROTEIN"/>
    <property type="match status" value="1"/>
</dbReference>
<evidence type="ECO:0000313" key="4">
    <source>
        <dbReference type="EMBL" id="CAD2081344.1"/>
    </source>
</evidence>
<feature type="compositionally biased region" description="Low complexity" evidence="2">
    <location>
        <begin position="24"/>
        <end position="33"/>
    </location>
</feature>
<feature type="chain" id="PRO_5039238158" evidence="3">
    <location>
        <begin position="27"/>
        <end position="198"/>
    </location>
</feature>
<evidence type="ECO:0000256" key="2">
    <source>
        <dbReference type="SAM" id="MobiDB-lite"/>
    </source>
</evidence>
<dbReference type="Proteomes" id="UP000589351">
    <property type="component" value="Unassembled WGS sequence"/>
</dbReference>
<dbReference type="RefSeq" id="WP_185126624.1">
    <property type="nucleotide sequence ID" value="NZ_CAJEWD010000009.1"/>
</dbReference>
<sequence length="198" mass="21125">MDFKRPLLLGGLALTLLLAACGESQSEDSSASNEDTEETTESSLSYSGLSGDYTFNNFTVVEVPSVDEEGNDTTVPAVLVEFDFENTSDSAATPSEAFSLDLAVRQVSDAGDAPTDNLTADLEDGSDYDEGKKAADELVEAGESATAVVVYGPLDPETETHLQARENPMEEVEPLDETLDLDFSNVESESSTEEDSEE</sequence>
<accession>A0A6V7RRD4</accession>
<feature type="region of interest" description="Disordered" evidence="2">
    <location>
        <begin position="24"/>
        <end position="48"/>
    </location>
</feature>
<keyword evidence="5" id="KW-1185">Reference proteome</keyword>
<dbReference type="InterPro" id="IPR029050">
    <property type="entry name" value="Immunoprotect_excell_Ig-like"/>
</dbReference>
<protein>
    <submittedName>
        <fullName evidence="4">Uncharacterized protein</fullName>
    </submittedName>
</protein>
<gene>
    <name evidence="4" type="ORF">JEODO184_02127</name>
</gene>
<organism evidence="4 5">
    <name type="scientific">Jeotgalicoccus meleagridis</name>
    <dbReference type="NCBI Taxonomy" id="2759181"/>
    <lineage>
        <taxon>Bacteria</taxon>
        <taxon>Bacillati</taxon>
        <taxon>Bacillota</taxon>
        <taxon>Bacilli</taxon>
        <taxon>Bacillales</taxon>
        <taxon>Staphylococcaceae</taxon>
        <taxon>Jeotgalicoccus</taxon>
    </lineage>
</organism>
<dbReference type="EMBL" id="CAJEWD010000009">
    <property type="protein sequence ID" value="CAD2081344.1"/>
    <property type="molecule type" value="Genomic_DNA"/>
</dbReference>
<feature type="signal peptide" evidence="3">
    <location>
        <begin position="1"/>
        <end position="26"/>
    </location>
</feature>
<evidence type="ECO:0000256" key="3">
    <source>
        <dbReference type="SAM" id="SignalP"/>
    </source>
</evidence>
<evidence type="ECO:0000256" key="1">
    <source>
        <dbReference type="ARBA" id="ARBA00022729"/>
    </source>
</evidence>
<name>A0A6V7RRD4_9STAP</name>
<proteinExistence type="predicted"/>
<dbReference type="Gene3D" id="2.60.40.1240">
    <property type="match status" value="1"/>
</dbReference>
<feature type="compositionally biased region" description="Basic and acidic residues" evidence="2">
    <location>
        <begin position="158"/>
        <end position="168"/>
    </location>
</feature>
<feature type="region of interest" description="Disordered" evidence="2">
    <location>
        <begin position="156"/>
        <end position="198"/>
    </location>
</feature>
<dbReference type="AlphaFoldDB" id="A0A6V7RRD4"/>